<keyword evidence="2 4" id="KW-0238">DNA-binding</keyword>
<proteinExistence type="predicted"/>
<keyword evidence="7" id="KW-1185">Reference proteome</keyword>
<gene>
    <name evidence="6" type="ORF">P4S50_07540</name>
</gene>
<evidence type="ECO:0000313" key="6">
    <source>
        <dbReference type="EMBL" id="WFD11919.1"/>
    </source>
</evidence>
<dbReference type="SUPFAM" id="SSF48498">
    <property type="entry name" value="Tetracyclin repressor-like, C-terminal domain"/>
    <property type="match status" value="1"/>
</dbReference>
<feature type="DNA-binding region" description="H-T-H motif" evidence="4">
    <location>
        <begin position="24"/>
        <end position="43"/>
    </location>
</feature>
<evidence type="ECO:0000256" key="1">
    <source>
        <dbReference type="ARBA" id="ARBA00023015"/>
    </source>
</evidence>
<feature type="domain" description="HTH tetR-type" evidence="5">
    <location>
        <begin position="1"/>
        <end position="61"/>
    </location>
</feature>
<evidence type="ECO:0000256" key="2">
    <source>
        <dbReference type="ARBA" id="ARBA00023125"/>
    </source>
</evidence>
<evidence type="ECO:0000256" key="3">
    <source>
        <dbReference type="ARBA" id="ARBA00023163"/>
    </source>
</evidence>
<organism evidence="6 7">
    <name type="scientific">Tepidibacter hydrothermalis</name>
    <dbReference type="NCBI Taxonomy" id="3036126"/>
    <lineage>
        <taxon>Bacteria</taxon>
        <taxon>Bacillati</taxon>
        <taxon>Bacillota</taxon>
        <taxon>Clostridia</taxon>
        <taxon>Peptostreptococcales</taxon>
        <taxon>Peptostreptococcaceae</taxon>
        <taxon>Tepidibacter</taxon>
    </lineage>
</organism>
<keyword evidence="3" id="KW-0804">Transcription</keyword>
<protein>
    <submittedName>
        <fullName evidence="6">TetR/AcrR family transcriptional regulator</fullName>
    </submittedName>
</protein>
<accession>A0ABY8EG32</accession>
<evidence type="ECO:0000259" key="5">
    <source>
        <dbReference type="PROSITE" id="PS50977"/>
    </source>
</evidence>
<sequence length="179" mass="20872">MSKREVLLFTAARLIHEKGYNNVGIKAILDEINIPKGSFYHYFKSKEELCLSIIDFYIADTTNCLNQVEKSIKGLNEFFNIFFNRLVDLNLKRGCPVGNLILELSDENERFRLRLLEWYTILEKWTIEILEEENVSNPNEKAKALIAAFEGTMLLSKLDKDDVHFEIFNKFTLNSILDI</sequence>
<dbReference type="InterPro" id="IPR036271">
    <property type="entry name" value="Tet_transcr_reg_TetR-rel_C_sf"/>
</dbReference>
<dbReference type="PANTHER" id="PTHR47506:SF6">
    <property type="entry name" value="HTH-TYPE TRANSCRIPTIONAL REPRESSOR NEMR"/>
    <property type="match status" value="1"/>
</dbReference>
<evidence type="ECO:0000256" key="4">
    <source>
        <dbReference type="PROSITE-ProRule" id="PRU00335"/>
    </source>
</evidence>
<reference evidence="6 7" key="1">
    <citation type="submission" date="2023-03" db="EMBL/GenBank/DDBJ databases">
        <title>Complete genome sequence of Tepidibacter sp. SWIR-1, isolated from a deep-sea hydrothermal vent.</title>
        <authorList>
            <person name="Li X."/>
        </authorList>
    </citation>
    <scope>NUCLEOTIDE SEQUENCE [LARGE SCALE GENOMIC DNA]</scope>
    <source>
        <strain evidence="6 7">SWIR-1</strain>
    </source>
</reference>
<dbReference type="PRINTS" id="PR00455">
    <property type="entry name" value="HTHTETR"/>
</dbReference>
<dbReference type="InterPro" id="IPR001647">
    <property type="entry name" value="HTH_TetR"/>
</dbReference>
<dbReference type="Gene3D" id="1.10.357.10">
    <property type="entry name" value="Tetracycline Repressor, domain 2"/>
    <property type="match status" value="1"/>
</dbReference>
<dbReference type="RefSeq" id="WP_277734141.1">
    <property type="nucleotide sequence ID" value="NZ_CP120733.1"/>
</dbReference>
<dbReference type="Pfam" id="PF00440">
    <property type="entry name" value="TetR_N"/>
    <property type="match status" value="1"/>
</dbReference>
<dbReference type="PANTHER" id="PTHR47506">
    <property type="entry name" value="TRANSCRIPTIONAL REGULATORY PROTEIN"/>
    <property type="match status" value="1"/>
</dbReference>
<dbReference type="PROSITE" id="PS50977">
    <property type="entry name" value="HTH_TETR_2"/>
    <property type="match status" value="1"/>
</dbReference>
<name>A0ABY8EG32_9FIRM</name>
<dbReference type="Proteomes" id="UP001222800">
    <property type="component" value="Chromosome"/>
</dbReference>
<keyword evidence="1" id="KW-0805">Transcription regulation</keyword>
<dbReference type="InterPro" id="IPR009057">
    <property type="entry name" value="Homeodomain-like_sf"/>
</dbReference>
<dbReference type="SUPFAM" id="SSF46689">
    <property type="entry name" value="Homeodomain-like"/>
    <property type="match status" value="1"/>
</dbReference>
<dbReference type="EMBL" id="CP120733">
    <property type="protein sequence ID" value="WFD11919.1"/>
    <property type="molecule type" value="Genomic_DNA"/>
</dbReference>
<dbReference type="Pfam" id="PF21993">
    <property type="entry name" value="TetR_C_13_2"/>
    <property type="match status" value="1"/>
</dbReference>
<dbReference type="InterPro" id="IPR054156">
    <property type="entry name" value="YxaF_TetR_C"/>
</dbReference>
<evidence type="ECO:0000313" key="7">
    <source>
        <dbReference type="Proteomes" id="UP001222800"/>
    </source>
</evidence>